<reference evidence="6 7" key="1">
    <citation type="submission" date="2023-03" db="EMBL/GenBank/DDBJ databases">
        <title>Bacillus Genome Sequencing.</title>
        <authorList>
            <person name="Dunlap C."/>
        </authorList>
    </citation>
    <scope>NUCLEOTIDE SEQUENCE [LARGE SCALE GENOMIC DNA]</scope>
    <source>
        <strain evidence="6 7">B-14544</strain>
    </source>
</reference>
<evidence type="ECO:0000259" key="5">
    <source>
        <dbReference type="Pfam" id="PF00288"/>
    </source>
</evidence>
<dbReference type="SUPFAM" id="SSF54211">
    <property type="entry name" value="Ribosomal protein S5 domain 2-like"/>
    <property type="match status" value="1"/>
</dbReference>
<dbReference type="InterPro" id="IPR012363">
    <property type="entry name" value="PduX"/>
</dbReference>
<dbReference type="GO" id="GO:0016301">
    <property type="term" value="F:kinase activity"/>
    <property type="evidence" value="ECO:0007669"/>
    <property type="project" value="UniProtKB-KW"/>
</dbReference>
<organism evidence="6 7">
    <name type="scientific">Bacillus xiapuensis</name>
    <dbReference type="NCBI Taxonomy" id="2014075"/>
    <lineage>
        <taxon>Bacteria</taxon>
        <taxon>Bacillati</taxon>
        <taxon>Bacillota</taxon>
        <taxon>Bacilli</taxon>
        <taxon>Bacillales</taxon>
        <taxon>Bacillaceae</taxon>
        <taxon>Bacillus</taxon>
    </lineage>
</organism>
<keyword evidence="2" id="KW-0547">Nucleotide-binding</keyword>
<dbReference type="Pfam" id="PF00288">
    <property type="entry name" value="GHMP_kinases_N"/>
    <property type="match status" value="1"/>
</dbReference>
<evidence type="ECO:0000313" key="6">
    <source>
        <dbReference type="EMBL" id="MED3562822.1"/>
    </source>
</evidence>
<proteinExistence type="predicted"/>
<dbReference type="Gene3D" id="3.30.230.10">
    <property type="match status" value="1"/>
</dbReference>
<feature type="domain" description="GHMP kinase N-terminal" evidence="5">
    <location>
        <begin position="62"/>
        <end position="125"/>
    </location>
</feature>
<dbReference type="InterPro" id="IPR014721">
    <property type="entry name" value="Ribsml_uS5_D2-typ_fold_subgr"/>
</dbReference>
<keyword evidence="7" id="KW-1185">Reference proteome</keyword>
<evidence type="ECO:0000256" key="3">
    <source>
        <dbReference type="ARBA" id="ARBA00022777"/>
    </source>
</evidence>
<evidence type="ECO:0000256" key="1">
    <source>
        <dbReference type="ARBA" id="ARBA00022679"/>
    </source>
</evidence>
<dbReference type="PIRSF" id="PIRSF033887">
    <property type="entry name" value="PduX"/>
    <property type="match status" value="1"/>
</dbReference>
<dbReference type="Proteomes" id="UP001330749">
    <property type="component" value="Unassembled WGS sequence"/>
</dbReference>
<evidence type="ECO:0000256" key="2">
    <source>
        <dbReference type="ARBA" id="ARBA00022741"/>
    </source>
</evidence>
<keyword evidence="4" id="KW-0067">ATP-binding</keyword>
<dbReference type="InterPro" id="IPR006204">
    <property type="entry name" value="GHMP_kinase_N_dom"/>
</dbReference>
<dbReference type="PANTHER" id="PTHR43527">
    <property type="entry name" value="4-DIPHOSPHOCYTIDYL-2-C-METHYL-D-ERYTHRITOL KINASE, CHLOROPLASTIC"/>
    <property type="match status" value="1"/>
</dbReference>
<accession>A0ABU6NBY2</accession>
<evidence type="ECO:0000256" key="4">
    <source>
        <dbReference type="ARBA" id="ARBA00022840"/>
    </source>
</evidence>
<dbReference type="RefSeq" id="WP_327967779.1">
    <property type="nucleotide sequence ID" value="NZ_JARMQG010000116.1"/>
</dbReference>
<dbReference type="PANTHER" id="PTHR43527:SF1">
    <property type="entry name" value="L-THREONINE KINASE"/>
    <property type="match status" value="1"/>
</dbReference>
<protein>
    <submittedName>
        <fullName evidence="6">Kinase</fullName>
    </submittedName>
</protein>
<name>A0ABU6NBY2_9BACI</name>
<keyword evidence="1" id="KW-0808">Transferase</keyword>
<gene>
    <name evidence="6" type="ORF">P4447_10200</name>
</gene>
<evidence type="ECO:0000313" key="7">
    <source>
        <dbReference type="Proteomes" id="UP001330749"/>
    </source>
</evidence>
<comment type="caution">
    <text evidence="6">The sequence shown here is derived from an EMBL/GenBank/DDBJ whole genome shotgun (WGS) entry which is preliminary data.</text>
</comment>
<dbReference type="EMBL" id="JARMQG010000116">
    <property type="protein sequence ID" value="MED3562822.1"/>
    <property type="molecule type" value="Genomic_DNA"/>
</dbReference>
<keyword evidence="3 6" id="KW-0418">Kinase</keyword>
<sequence length="302" mass="33615">MRLGKGSCQGTFGELVQGVIYERPFLITLPIPYLRSEAVFFPNPTASEITMVDSKIKALNAGRLLTQQFGLPGGGHLEILSNIPSGKGMASSSADIVAALKAISNCYSFSLTKEMISALAVKIEPTDGVMYDEVVAYDYMNGELLEKFGTMPPFILVGIDFGGVVDTIQFNQVKKEYSQHDRECLLEAYEWVRKGFKSKNLSFICKGTTISARVNQKLLPKPYFYEFEKLAKDYQGGIVVAHSGTVMGILIDGNITNRNEFILTLSREISYIIKNSTKEVFHFVSEGEEYPCQLKTKMLFIM</sequence>
<dbReference type="InterPro" id="IPR020568">
    <property type="entry name" value="Ribosomal_Su5_D2-typ_SF"/>
</dbReference>